<dbReference type="AlphaFoldDB" id="M1WZD2"/>
<dbReference type="Proteomes" id="UP000053051">
    <property type="component" value="Unassembled WGS sequence"/>
</dbReference>
<proteinExistence type="predicted"/>
<sequence>MSTAFITISIVINAVDDTEDFFAKKPEFLPFKKKQVINFG</sequence>
<protein>
    <submittedName>
        <fullName evidence="1">Uncharacterized protein</fullName>
    </submittedName>
</protein>
<dbReference type="RefSeq" id="WP_008232464.1">
    <property type="nucleotide sequence ID" value="NZ_CAIY01000027.1"/>
</dbReference>
<dbReference type="EMBL" id="CAIY01000027">
    <property type="protein sequence ID" value="CCH66693.1"/>
    <property type="molecule type" value="Genomic_DNA"/>
</dbReference>
<evidence type="ECO:0000313" key="2">
    <source>
        <dbReference type="Proteomes" id="UP000053051"/>
    </source>
</evidence>
<keyword evidence="2" id="KW-1185">Reference proteome</keyword>
<reference evidence="2" key="2">
    <citation type="submission" date="2016-01" db="EMBL/GenBank/DDBJ databases">
        <title>Diatom-associated endosymboitic cyanobacterium lacks core nitrogen metabolism enzymes.</title>
        <authorList>
            <person name="Hilton J.A."/>
            <person name="Foster R.A."/>
            <person name="Tripp H.J."/>
            <person name="Carter B.J."/>
            <person name="Zehr J.P."/>
            <person name="Villareal T.A."/>
        </authorList>
    </citation>
    <scope>NUCLEOTIDE SEQUENCE [LARGE SCALE GENOMIC DNA]</scope>
    <source>
        <strain evidence="2">HH01</strain>
    </source>
</reference>
<comment type="caution">
    <text evidence="1">The sequence shown here is derived from an EMBL/GenBank/DDBJ whole genome shotgun (WGS) entry which is preliminary data.</text>
</comment>
<organism evidence="1 2">
    <name type="scientific">Richelia intracellularis HH01</name>
    <dbReference type="NCBI Taxonomy" id="1165094"/>
    <lineage>
        <taxon>Bacteria</taxon>
        <taxon>Bacillati</taxon>
        <taxon>Cyanobacteriota</taxon>
        <taxon>Cyanophyceae</taxon>
        <taxon>Nostocales</taxon>
        <taxon>Nostocaceae</taxon>
        <taxon>Richelia</taxon>
    </lineage>
</organism>
<evidence type="ECO:0000313" key="1">
    <source>
        <dbReference type="EMBL" id="CCH66693.1"/>
    </source>
</evidence>
<name>M1WZD2_9NOST</name>
<accession>M1WZD2</accession>
<reference evidence="1 2" key="1">
    <citation type="submission" date="2012-05" db="EMBL/GenBank/DDBJ databases">
        <authorList>
            <person name="Hilton J."/>
        </authorList>
    </citation>
    <scope>NUCLEOTIDE SEQUENCE [LARGE SCALE GENOMIC DNA]</scope>
    <source>
        <strain evidence="1 2">HH01</strain>
    </source>
</reference>
<gene>
    <name evidence="1" type="ORF">RINTHH_5380</name>
</gene>